<dbReference type="AlphaFoldDB" id="A0A8G1W2I1"/>
<dbReference type="VEuPathDB" id="FungiDB:BO72DRAFT_455420"/>
<gene>
    <name evidence="2" type="ORF">BO72DRAFT_455420</name>
</gene>
<dbReference type="Proteomes" id="UP000249789">
    <property type="component" value="Unassembled WGS sequence"/>
</dbReference>
<accession>A0A8G1W2I1</accession>
<dbReference type="RefSeq" id="XP_040805537.1">
    <property type="nucleotide sequence ID" value="XM_040946232.1"/>
</dbReference>
<name>A0A8G1W2I1_9EURO</name>
<feature type="region of interest" description="Disordered" evidence="1">
    <location>
        <begin position="1"/>
        <end position="26"/>
    </location>
</feature>
<reference evidence="2 3" key="1">
    <citation type="submission" date="2018-02" db="EMBL/GenBank/DDBJ databases">
        <title>The genomes of Aspergillus section Nigri reveals drivers in fungal speciation.</title>
        <authorList>
            <consortium name="DOE Joint Genome Institute"/>
            <person name="Vesth T.C."/>
            <person name="Nybo J."/>
            <person name="Theobald S."/>
            <person name="Brandl J."/>
            <person name="Frisvad J.C."/>
            <person name="Nielsen K.F."/>
            <person name="Lyhne E.K."/>
            <person name="Kogle M.E."/>
            <person name="Kuo A."/>
            <person name="Riley R."/>
            <person name="Clum A."/>
            <person name="Nolan M."/>
            <person name="Lipzen A."/>
            <person name="Salamov A."/>
            <person name="Henrissat B."/>
            <person name="Wiebenga A."/>
            <person name="De vries R.P."/>
            <person name="Grigoriev I.V."/>
            <person name="Mortensen U.H."/>
            <person name="Andersen M.R."/>
            <person name="Baker S.E."/>
        </authorList>
    </citation>
    <scope>NUCLEOTIDE SEQUENCE [LARGE SCALE GENOMIC DNA]</scope>
    <source>
        <strain evidence="2 3">CBS 313.89</strain>
    </source>
</reference>
<dbReference type="OrthoDB" id="4470387at2759"/>
<evidence type="ECO:0000256" key="1">
    <source>
        <dbReference type="SAM" id="MobiDB-lite"/>
    </source>
</evidence>
<proteinExistence type="predicted"/>
<dbReference type="EMBL" id="KZ824625">
    <property type="protein sequence ID" value="RAK81527.1"/>
    <property type="molecule type" value="Genomic_DNA"/>
</dbReference>
<evidence type="ECO:0000313" key="2">
    <source>
        <dbReference type="EMBL" id="RAK81527.1"/>
    </source>
</evidence>
<dbReference type="GeneID" id="63863565"/>
<evidence type="ECO:0000313" key="3">
    <source>
        <dbReference type="Proteomes" id="UP000249789"/>
    </source>
</evidence>
<keyword evidence="3" id="KW-1185">Reference proteome</keyword>
<organism evidence="2 3">
    <name type="scientific">Aspergillus fijiensis CBS 313.89</name>
    <dbReference type="NCBI Taxonomy" id="1448319"/>
    <lineage>
        <taxon>Eukaryota</taxon>
        <taxon>Fungi</taxon>
        <taxon>Dikarya</taxon>
        <taxon>Ascomycota</taxon>
        <taxon>Pezizomycotina</taxon>
        <taxon>Eurotiomycetes</taxon>
        <taxon>Eurotiomycetidae</taxon>
        <taxon>Eurotiales</taxon>
        <taxon>Aspergillaceae</taxon>
        <taxon>Aspergillus</taxon>
    </lineage>
</organism>
<protein>
    <submittedName>
        <fullName evidence="2">Uncharacterized protein</fullName>
    </submittedName>
</protein>
<sequence>MDNSMSQKAAPGNERATEGTTAHSGINDSVKSTAFGSLGWFLNGLSHPKELLVPVAERLRQKITESDPTIEGITIERLILIRKALVESKTAVDSKSFFVFLDVAISELVENKDETPECLLARAVRVFKDLLHGNVVDCKSIAEGGVELAAFRAQFRHANDQIIRACKEYHAAVDAGVERKEAMIVHVSKAFDRIGMGTLHLLWDEAKGFYPKDEAAKFERSIASLDNFQGMIEDLKILNNGYDYDDEDSEWVKV</sequence>